<accession>A0A6H1ZN85</accession>
<dbReference type="Gene3D" id="3.10.450.40">
    <property type="match status" value="1"/>
</dbReference>
<reference evidence="1" key="1">
    <citation type="submission" date="2020-03" db="EMBL/GenBank/DDBJ databases">
        <title>The deep terrestrial virosphere.</title>
        <authorList>
            <person name="Holmfeldt K."/>
            <person name="Nilsson E."/>
            <person name="Simone D."/>
            <person name="Lopez-Fernandez M."/>
            <person name="Wu X."/>
            <person name="de Brujin I."/>
            <person name="Lundin D."/>
            <person name="Andersson A."/>
            <person name="Bertilsson S."/>
            <person name="Dopson M."/>
        </authorList>
    </citation>
    <scope>NUCLEOTIDE SEQUENCE</scope>
    <source>
        <strain evidence="3">MM415A00187</strain>
        <strain evidence="2">MM415B00313</strain>
        <strain evidence="1">TM448A01192</strain>
    </source>
</reference>
<organism evidence="1">
    <name type="scientific">viral metagenome</name>
    <dbReference type="NCBI Taxonomy" id="1070528"/>
    <lineage>
        <taxon>unclassified sequences</taxon>
        <taxon>metagenomes</taxon>
        <taxon>organismal metagenomes</taxon>
    </lineage>
</organism>
<proteinExistence type="predicted"/>
<evidence type="ECO:0000313" key="3">
    <source>
        <dbReference type="EMBL" id="QJA84523.1"/>
    </source>
</evidence>
<gene>
    <name evidence="3" type="ORF">MM415A00187_0058</name>
    <name evidence="2" type="ORF">MM415B00313_0059</name>
    <name evidence="1" type="ORF">TM448A01192_0022</name>
</gene>
<sequence length="231" mass="27143">MKSYNLGNYIFKTKKALELFSKDILKKAKQRLGEKIKDIEIHLFLCDLVKRNANFPNIKSEEIDYFYANKNGIDGYSSTCLWFAKKDGSKHSFGIGSCITNNIYKRNLSSLRLYIEDQIAEYKQKTIGDRKTFTSELTYIVHDVKNLCIDHKVSFSKIVKMFCKNEGIDIKKVELSKVLPAGQYKPIPKDEYKEAIERFKIYHSVHKLQAISKAEHYRKHHDKAWLFYEHK</sequence>
<name>A0A6H1ZN85_9ZZZZ</name>
<protein>
    <submittedName>
        <fullName evidence="1">Uncharacterized protein</fullName>
    </submittedName>
</protein>
<dbReference type="EMBL" id="MT141564">
    <property type="protein sequence ID" value="QJA67011.1"/>
    <property type="molecule type" value="Genomic_DNA"/>
</dbReference>
<evidence type="ECO:0000313" key="1">
    <source>
        <dbReference type="EMBL" id="QJA48932.1"/>
    </source>
</evidence>
<evidence type="ECO:0000313" key="2">
    <source>
        <dbReference type="EMBL" id="QJA67011.1"/>
    </source>
</evidence>
<dbReference type="EMBL" id="MT144109">
    <property type="protein sequence ID" value="QJA48932.1"/>
    <property type="molecule type" value="Genomic_DNA"/>
</dbReference>
<dbReference type="AlphaFoldDB" id="A0A6H1ZN85"/>
<dbReference type="EMBL" id="MT142530">
    <property type="protein sequence ID" value="QJA84523.1"/>
    <property type="molecule type" value="Genomic_DNA"/>
</dbReference>